<keyword evidence="5 17" id="KW-0808">Transferase</keyword>
<comment type="catalytic activity">
    <reaction evidence="15">
        <text>phosphoenolpyruvate + UDP-N-acetyl-alpha-D-glucosamine = UDP-N-acetyl-3-O-(1-carboxyvinyl)-alpha-D-glucosamine + phosphate</text>
        <dbReference type="Rhea" id="RHEA:18681"/>
        <dbReference type="ChEBI" id="CHEBI:43474"/>
        <dbReference type="ChEBI" id="CHEBI:57705"/>
        <dbReference type="ChEBI" id="CHEBI:58702"/>
        <dbReference type="ChEBI" id="CHEBI:68483"/>
        <dbReference type="EC" id="2.5.1.7"/>
    </reaction>
</comment>
<evidence type="ECO:0000256" key="13">
    <source>
        <dbReference type="ARBA" id="ARBA00042443"/>
    </source>
</evidence>
<evidence type="ECO:0000259" key="16">
    <source>
        <dbReference type="Pfam" id="PF00275"/>
    </source>
</evidence>
<dbReference type="RefSeq" id="WP_082046716.1">
    <property type="nucleotide sequence ID" value="NZ_CP006880.1"/>
</dbReference>
<dbReference type="InterPro" id="IPR005750">
    <property type="entry name" value="UDP_GlcNAc_COvinyl_MurA"/>
</dbReference>
<evidence type="ECO:0000256" key="2">
    <source>
        <dbReference type="ARBA" id="ARBA00004752"/>
    </source>
</evidence>
<keyword evidence="6" id="KW-0133">Cell shape</keyword>
<keyword evidence="7" id="KW-0573">Peptidoglycan synthesis</keyword>
<dbReference type="Gene3D" id="3.65.10.10">
    <property type="entry name" value="Enolpyruvate transferase domain"/>
    <property type="match status" value="2"/>
</dbReference>
<evidence type="ECO:0000313" key="17">
    <source>
        <dbReference type="EMBL" id="AJD45111.1"/>
    </source>
</evidence>
<evidence type="ECO:0000256" key="4">
    <source>
        <dbReference type="ARBA" id="ARBA00022618"/>
    </source>
</evidence>
<comment type="similarity">
    <text evidence="10">Belongs to the EPSP synthase family. MurA subfamily.</text>
</comment>
<keyword evidence="17" id="KW-0614">Plasmid</keyword>
<comment type="pathway">
    <text evidence="2">Cell wall biogenesis; peptidoglycan biosynthesis.</text>
</comment>
<evidence type="ECO:0000256" key="1">
    <source>
        <dbReference type="ARBA" id="ARBA00004496"/>
    </source>
</evidence>
<name>A0A0B4XDD4_9HYPH</name>
<dbReference type="GO" id="GO:0009252">
    <property type="term" value="P:peptidoglycan biosynthetic process"/>
    <property type="evidence" value="ECO:0007669"/>
    <property type="project" value="UniProtKB-KW"/>
</dbReference>
<dbReference type="GO" id="GO:0008760">
    <property type="term" value="F:UDP-N-acetylglucosamine 1-carboxyvinyltransferase activity"/>
    <property type="evidence" value="ECO:0007669"/>
    <property type="project" value="UniProtKB-EC"/>
</dbReference>
<organism evidence="17 18">
    <name type="scientific">Rhizobium gallicum bv. gallicum R602sp</name>
    <dbReference type="NCBI Taxonomy" id="1041138"/>
    <lineage>
        <taxon>Bacteria</taxon>
        <taxon>Pseudomonadati</taxon>
        <taxon>Pseudomonadota</taxon>
        <taxon>Alphaproteobacteria</taxon>
        <taxon>Hyphomicrobiales</taxon>
        <taxon>Rhizobiaceae</taxon>
        <taxon>Rhizobium/Agrobacterium group</taxon>
        <taxon>Rhizobium</taxon>
    </lineage>
</organism>
<proteinExistence type="inferred from homology"/>
<dbReference type="GO" id="GO:0008360">
    <property type="term" value="P:regulation of cell shape"/>
    <property type="evidence" value="ECO:0007669"/>
    <property type="project" value="UniProtKB-KW"/>
</dbReference>
<accession>A0A0B4XDD4</accession>
<evidence type="ECO:0000313" key="18">
    <source>
        <dbReference type="Proteomes" id="UP000031368"/>
    </source>
</evidence>
<keyword evidence="18" id="KW-1185">Reference proteome</keyword>
<dbReference type="PANTHER" id="PTHR43783">
    <property type="entry name" value="UDP-N-ACETYLGLUCOSAMINE 1-CARBOXYVINYLTRANSFERASE"/>
    <property type="match status" value="1"/>
</dbReference>
<evidence type="ECO:0000256" key="5">
    <source>
        <dbReference type="ARBA" id="ARBA00022679"/>
    </source>
</evidence>
<dbReference type="EC" id="2.5.1.7" evidence="11"/>
<evidence type="ECO:0000256" key="10">
    <source>
        <dbReference type="ARBA" id="ARBA00038367"/>
    </source>
</evidence>
<dbReference type="Proteomes" id="UP000031368">
    <property type="component" value="Plasmid pRgalR602c"/>
</dbReference>
<protein>
    <recommendedName>
        <fullName evidence="12">UDP-N-acetylglucosamine 1-carboxyvinyltransferase</fullName>
        <ecNumber evidence="11">2.5.1.7</ecNumber>
    </recommendedName>
    <alternativeName>
        <fullName evidence="13">Enoylpyruvate transferase</fullName>
    </alternativeName>
    <alternativeName>
        <fullName evidence="14">UDP-N-acetylglucosamine enolpyruvyl transferase</fullName>
    </alternativeName>
</protein>
<dbReference type="NCBIfam" id="NF006873">
    <property type="entry name" value="PRK09369.1"/>
    <property type="match status" value="1"/>
</dbReference>
<dbReference type="AlphaFoldDB" id="A0A0B4XDD4"/>
<comment type="subcellular location">
    <subcellularLocation>
        <location evidence="1">Cytoplasm</location>
    </subcellularLocation>
</comment>
<evidence type="ECO:0000256" key="11">
    <source>
        <dbReference type="ARBA" id="ARBA00039108"/>
    </source>
</evidence>
<keyword evidence="9" id="KW-0961">Cell wall biogenesis/degradation</keyword>
<reference evidence="17 18" key="1">
    <citation type="submission" date="2013-11" db="EMBL/GenBank/DDBJ databases">
        <title>Complete genome sequence of Rhizobium gallicum bv. gallicum R602.</title>
        <authorList>
            <person name="Bustos P."/>
            <person name="Santamaria R.I."/>
            <person name="Lozano L."/>
            <person name="Acosta J.L."/>
            <person name="Ormeno-Orrillo E."/>
            <person name="Rogel M.A."/>
            <person name="Romero D."/>
            <person name="Cevallos M.A."/>
            <person name="Martinez-Romero E."/>
            <person name="Gonzalez V."/>
        </authorList>
    </citation>
    <scope>NUCLEOTIDE SEQUENCE [LARGE SCALE GENOMIC DNA]</scope>
    <source>
        <strain evidence="17 18">R602</strain>
        <plasmid evidence="17 18">pRgalR602c</plasmid>
    </source>
</reference>
<dbReference type="GO" id="GO:0071555">
    <property type="term" value="P:cell wall organization"/>
    <property type="evidence" value="ECO:0007669"/>
    <property type="project" value="UniProtKB-KW"/>
</dbReference>
<dbReference type="HOGENOM" id="CLU_027387_0_1_5"/>
<dbReference type="PANTHER" id="PTHR43783:SF1">
    <property type="entry name" value="UDP-N-ACETYLGLUCOSAMINE 1-CARBOXYVINYLTRANSFERASE"/>
    <property type="match status" value="1"/>
</dbReference>
<geneLocation type="plasmid" evidence="17 18">
    <name>pRgalR602c</name>
</geneLocation>
<dbReference type="InterPro" id="IPR001986">
    <property type="entry name" value="Enolpyruvate_Tfrase_dom"/>
</dbReference>
<dbReference type="CDD" id="cd01555">
    <property type="entry name" value="UdpNAET"/>
    <property type="match status" value="1"/>
</dbReference>
<dbReference type="InterPro" id="IPR013792">
    <property type="entry name" value="RNA3'P_cycl/enolpyr_Trfase_a/b"/>
</dbReference>
<dbReference type="InterPro" id="IPR050068">
    <property type="entry name" value="MurA_subfamily"/>
</dbReference>
<evidence type="ECO:0000256" key="12">
    <source>
        <dbReference type="ARBA" id="ARBA00039754"/>
    </source>
</evidence>
<dbReference type="KEGG" id="rga:RGR602_PC01080"/>
<keyword evidence="4" id="KW-0132">Cell division</keyword>
<evidence type="ECO:0000256" key="7">
    <source>
        <dbReference type="ARBA" id="ARBA00022984"/>
    </source>
</evidence>
<evidence type="ECO:0000256" key="15">
    <source>
        <dbReference type="ARBA" id="ARBA00047527"/>
    </source>
</evidence>
<dbReference type="GO" id="GO:0019277">
    <property type="term" value="P:UDP-N-acetylgalactosamine biosynthetic process"/>
    <property type="evidence" value="ECO:0007669"/>
    <property type="project" value="InterPro"/>
</dbReference>
<dbReference type="Pfam" id="PF00275">
    <property type="entry name" value="EPSP_synthase"/>
    <property type="match status" value="1"/>
</dbReference>
<keyword evidence="3" id="KW-0963">Cytoplasm</keyword>
<evidence type="ECO:0000256" key="8">
    <source>
        <dbReference type="ARBA" id="ARBA00023306"/>
    </source>
</evidence>
<evidence type="ECO:0000256" key="3">
    <source>
        <dbReference type="ARBA" id="ARBA00022490"/>
    </source>
</evidence>
<feature type="domain" description="Enolpyruvate transferase" evidence="16">
    <location>
        <begin position="32"/>
        <end position="426"/>
    </location>
</feature>
<evidence type="ECO:0000256" key="6">
    <source>
        <dbReference type="ARBA" id="ARBA00022960"/>
    </source>
</evidence>
<keyword evidence="8" id="KW-0131">Cell cycle</keyword>
<dbReference type="InterPro" id="IPR036968">
    <property type="entry name" value="Enolpyruvate_Tfrase_sf"/>
</dbReference>
<dbReference type="EMBL" id="CP006880">
    <property type="protein sequence ID" value="AJD45111.1"/>
    <property type="molecule type" value="Genomic_DNA"/>
</dbReference>
<dbReference type="GO" id="GO:0051301">
    <property type="term" value="P:cell division"/>
    <property type="evidence" value="ECO:0007669"/>
    <property type="project" value="UniProtKB-KW"/>
</dbReference>
<gene>
    <name evidence="17" type="primary">murA-2</name>
    <name evidence="17" type="ORF">RGR602_PC01080</name>
</gene>
<evidence type="ECO:0000256" key="9">
    <source>
        <dbReference type="ARBA" id="ARBA00023316"/>
    </source>
</evidence>
<dbReference type="SUPFAM" id="SSF55205">
    <property type="entry name" value="EPT/RTPC-like"/>
    <property type="match status" value="1"/>
</dbReference>
<dbReference type="GO" id="GO:0005737">
    <property type="term" value="C:cytoplasm"/>
    <property type="evidence" value="ECO:0007669"/>
    <property type="project" value="UniProtKB-SubCell"/>
</dbReference>
<sequence>MLIETKAELGAYQPFSQTHSERQVSRYRVHASRLEGEVLVSGAKNSVLRLLAASLLTSGKIEISNYPTMLLDAQVHLGMLEALGKHCIVEGETAYIEEIVPPPSELVWKGRSIRNTLLILGALTARTGRGSVPLPGGCKLGERKHDLHVMLLEALGATVTETDTNLEAYAPQGLTGADIRLPIRSTGATENALLCGALARGVTTVWNPHIRPEIIDLISMLRTMGSKIKLFGQERIEIEGREGLTGVRHRVIGDNMEALTWLVGACITNGDVEIHGFPLSDLEVPLIHLKESGARVYTGQESIIVRGGNCYPVEISTGAYPGINSDMQPLFAAFGAMSRGESKIIDLRFPGRYLYAEEMGLMGLDYSIEDNLLRIRGGTKLRGAEVTARDLRAGIALTLAGLVADGETIVRDAWQIERGYDRFIEKVTSLGGDVLAE</sequence>
<evidence type="ECO:0000256" key="14">
    <source>
        <dbReference type="ARBA" id="ARBA00042842"/>
    </source>
</evidence>